<protein>
    <recommendedName>
        <fullName evidence="1">SET domain-containing protein</fullName>
    </recommendedName>
</protein>
<dbReference type="Gene3D" id="2.170.270.10">
    <property type="entry name" value="SET domain"/>
    <property type="match status" value="1"/>
</dbReference>
<dbReference type="EMBL" id="LHQQ01000005">
    <property type="protein sequence ID" value="KOS48429.1"/>
    <property type="molecule type" value="Genomic_DNA"/>
</dbReference>
<dbReference type="SUPFAM" id="SSF82199">
    <property type="entry name" value="SET domain"/>
    <property type="match status" value="1"/>
</dbReference>
<dbReference type="SMART" id="SM00317">
    <property type="entry name" value="SET"/>
    <property type="match status" value="1"/>
</dbReference>
<dbReference type="STRING" id="229535.A0A0N0S026"/>
<dbReference type="PANTHER" id="PTHR47332:SF2">
    <property type="entry name" value="SET-6"/>
    <property type="match status" value="1"/>
</dbReference>
<dbReference type="InterPro" id="IPR001214">
    <property type="entry name" value="SET_dom"/>
</dbReference>
<dbReference type="CDD" id="cd20071">
    <property type="entry name" value="SET_SMYD"/>
    <property type="match status" value="1"/>
</dbReference>
<sequence length="339" mass="38874">MTTHNFDHTAISAGHPYHRLEVPAEVPFELRPSPGKGWGAFATKHIDRGSLILSEKPTFIIRKSHTEITDYHVTMAFQKLSPRQRAQFLLLHNNGTSRCTSMNEAFAENSFNIANSDRDEPEAHGLFPLHSRFNHSCIPNSKVPTVSGEIISTFATRDIRVGEEINFCYNTDFEFRTRYERHQALRFTCRCVACLPGTPFQQLSDLRRRLIRGLQYLARGVDLDGQRLCSHSIIFDCTQRFVAETFSITLSSRFLYALLSIFFLEEEGLLDAFMDARLRPSLDKTVQLFKSESNQGIVGLAMEQKTWAKRLQVAFRLYGREDAADYEVTLALRRLRPFV</sequence>
<dbReference type="AlphaFoldDB" id="A0A0N0S026"/>
<proteinExistence type="predicted"/>
<keyword evidence="3" id="KW-1185">Reference proteome</keyword>
<dbReference type="OrthoDB" id="265717at2759"/>
<organism evidence="2 3">
    <name type="scientific">Penicillium nordicum</name>
    <dbReference type="NCBI Taxonomy" id="229535"/>
    <lineage>
        <taxon>Eukaryota</taxon>
        <taxon>Fungi</taxon>
        <taxon>Dikarya</taxon>
        <taxon>Ascomycota</taxon>
        <taxon>Pezizomycotina</taxon>
        <taxon>Eurotiomycetes</taxon>
        <taxon>Eurotiomycetidae</taxon>
        <taxon>Eurotiales</taxon>
        <taxon>Aspergillaceae</taxon>
        <taxon>Penicillium</taxon>
    </lineage>
</organism>
<feature type="domain" description="SET" evidence="1">
    <location>
        <begin position="26"/>
        <end position="170"/>
    </location>
</feature>
<comment type="caution">
    <text evidence="2">The sequence shown here is derived from an EMBL/GenBank/DDBJ whole genome shotgun (WGS) entry which is preliminary data.</text>
</comment>
<reference evidence="2 3" key="1">
    <citation type="submission" date="2015-08" db="EMBL/GenBank/DDBJ databases">
        <title>Genome sequencing of Penicillium nordicum.</title>
        <authorList>
            <person name="Nguyen H.D."/>
            <person name="Seifert K.A."/>
        </authorList>
    </citation>
    <scope>NUCLEOTIDE SEQUENCE [LARGE SCALE GENOMIC DNA]</scope>
    <source>
        <strain evidence="2 3">DAOMC 185683</strain>
    </source>
</reference>
<dbReference type="InterPro" id="IPR046341">
    <property type="entry name" value="SET_dom_sf"/>
</dbReference>
<evidence type="ECO:0000313" key="2">
    <source>
        <dbReference type="EMBL" id="KOS48429.1"/>
    </source>
</evidence>
<accession>A0A0N0S026</accession>
<dbReference type="Proteomes" id="UP000037696">
    <property type="component" value="Unassembled WGS sequence"/>
</dbReference>
<evidence type="ECO:0000313" key="3">
    <source>
        <dbReference type="Proteomes" id="UP000037696"/>
    </source>
</evidence>
<dbReference type="InterPro" id="IPR053185">
    <property type="entry name" value="SET_domain_protein"/>
</dbReference>
<gene>
    <name evidence="2" type="ORF">ACN38_g585</name>
</gene>
<name>A0A0N0S026_9EURO</name>
<evidence type="ECO:0000259" key="1">
    <source>
        <dbReference type="PROSITE" id="PS50280"/>
    </source>
</evidence>
<dbReference type="Pfam" id="PF00856">
    <property type="entry name" value="SET"/>
    <property type="match status" value="1"/>
</dbReference>
<dbReference type="PANTHER" id="PTHR47332">
    <property type="entry name" value="SET DOMAIN-CONTAINING PROTEIN 5"/>
    <property type="match status" value="1"/>
</dbReference>
<dbReference type="PROSITE" id="PS50280">
    <property type="entry name" value="SET"/>
    <property type="match status" value="1"/>
</dbReference>